<comment type="catalytic activity">
    <reaction evidence="5">
        <text>ADP-alpha-D-glucose + D-glucose 6-phosphate = alpha,alpha-trehalose 6-phosphate + ADP + H(+)</text>
        <dbReference type="Rhea" id="RHEA:53880"/>
        <dbReference type="ChEBI" id="CHEBI:15378"/>
        <dbReference type="ChEBI" id="CHEBI:57498"/>
        <dbReference type="ChEBI" id="CHEBI:58429"/>
        <dbReference type="ChEBI" id="CHEBI:61548"/>
        <dbReference type="ChEBI" id="CHEBI:456216"/>
        <dbReference type="EC" id="2.4.1.347"/>
    </reaction>
</comment>
<dbReference type="Proteomes" id="UP000515570">
    <property type="component" value="Chromosome"/>
</dbReference>
<accession>A0A7G5FDC7</accession>
<dbReference type="CDD" id="cd03788">
    <property type="entry name" value="GT20_TPS"/>
    <property type="match status" value="1"/>
</dbReference>
<evidence type="ECO:0000256" key="5">
    <source>
        <dbReference type="ARBA" id="ARBA00048311"/>
    </source>
</evidence>
<name>A0A7G5FDC7_9CORY</name>
<dbReference type="PANTHER" id="PTHR10788">
    <property type="entry name" value="TREHALOSE-6-PHOSPHATE SYNTHASE"/>
    <property type="match status" value="1"/>
</dbReference>
<evidence type="ECO:0000256" key="6">
    <source>
        <dbReference type="ARBA" id="ARBA00093268"/>
    </source>
</evidence>
<evidence type="ECO:0000256" key="3">
    <source>
        <dbReference type="ARBA" id="ARBA00012842"/>
    </source>
</evidence>
<reference evidence="7 8" key="1">
    <citation type="submission" date="2020-07" db="EMBL/GenBank/DDBJ databases">
        <title>non toxigenic Corynebacterium sp. nov from a clinical source.</title>
        <authorList>
            <person name="Bernier A.-M."/>
            <person name="Bernard K."/>
        </authorList>
    </citation>
    <scope>NUCLEOTIDE SEQUENCE [LARGE SCALE GENOMIC DNA]</scope>
    <source>
        <strain evidence="8">NML 93-0612</strain>
    </source>
</reference>
<dbReference type="EC" id="2.4.1.347" evidence="3"/>
<dbReference type="AlphaFoldDB" id="A0A7G5FDC7"/>
<dbReference type="PANTHER" id="PTHR10788:SF106">
    <property type="entry name" value="BCDNA.GH08860"/>
    <property type="match status" value="1"/>
</dbReference>
<comment type="catalytic activity">
    <reaction evidence="6">
        <text>TDP-alpha-D-glucose + D-glucose 6-phosphate = 5-methyl-UDP + alpha,alpha-trehalose 6-phosphate + H(+)</text>
        <dbReference type="Rhea" id="RHEA:53888"/>
        <dbReference type="ChEBI" id="CHEBI:15378"/>
        <dbReference type="ChEBI" id="CHEBI:58429"/>
        <dbReference type="ChEBI" id="CHEBI:61417"/>
        <dbReference type="ChEBI" id="CHEBI:61548"/>
        <dbReference type="ChEBI" id="CHEBI:137931"/>
    </reaction>
</comment>
<dbReference type="GO" id="GO:0004805">
    <property type="term" value="F:trehalose-phosphatase activity"/>
    <property type="evidence" value="ECO:0007669"/>
    <property type="project" value="TreeGrafter"/>
</dbReference>
<comment type="catalytic activity">
    <reaction evidence="4">
        <text>GDP-alpha-D-glucose + D-glucose 6-phosphate = alpha,alpha-trehalose 6-phosphate + GDP + H(+)</text>
        <dbReference type="Rhea" id="RHEA:14605"/>
        <dbReference type="ChEBI" id="CHEBI:15378"/>
        <dbReference type="ChEBI" id="CHEBI:58189"/>
        <dbReference type="ChEBI" id="CHEBI:58429"/>
        <dbReference type="ChEBI" id="CHEBI:61548"/>
        <dbReference type="ChEBI" id="CHEBI:62230"/>
    </reaction>
</comment>
<proteinExistence type="inferred from homology"/>
<keyword evidence="8" id="KW-1185">Reference proteome</keyword>
<dbReference type="InterPro" id="IPR001830">
    <property type="entry name" value="Glyco_trans_20"/>
</dbReference>
<dbReference type="RefSeq" id="WP_182385426.1">
    <property type="nucleotide sequence ID" value="NZ_CP059833.1"/>
</dbReference>
<gene>
    <name evidence="7" type="ORF">HW450_09655</name>
</gene>
<evidence type="ECO:0000313" key="8">
    <source>
        <dbReference type="Proteomes" id="UP000515570"/>
    </source>
</evidence>
<evidence type="ECO:0000256" key="2">
    <source>
        <dbReference type="ARBA" id="ARBA00008799"/>
    </source>
</evidence>
<dbReference type="GO" id="GO:0003825">
    <property type="term" value="F:alpha,alpha-trehalose-phosphate synthase (UDP-forming) activity"/>
    <property type="evidence" value="ECO:0007669"/>
    <property type="project" value="TreeGrafter"/>
</dbReference>
<evidence type="ECO:0000313" key="7">
    <source>
        <dbReference type="EMBL" id="QMV84618.1"/>
    </source>
</evidence>
<sequence>MSGNSFVVVANRLPVDLDSEGNWQPSPGGLVTALSPVLAEQQGCWVGWPGVPDQCPEPFHTDDGILLHPVQLTQQDYEEFYEGFSNATLWPLYHDLIVPPEFHRTWWETYREVNLKFAEAVSTVADQGATVWVQDYQLQLVPGILRQIRPDLTIGFFLHIPFPGAELFRQLPWREEIMRGLLGADLIGFHSIANAENFLALSRQIAGTAGSHIGQPDALEIAGTASIREVTATVQAPDGRTVGVAAFPISIDSRTVAAMAKQPTNLRELLGDKTLILGVDRLDYTKGILQRLMAFEELLASDAVQPQDVVFVQIATPSRERIEHYQKTRTEVEAAVGRINGLYGEVGAPVVHYIHRSIPKDVLMAYYAAADVMLVTPFKDGMNLVAKEYVACHEDDGALVLSEFAGAAVELTDAYLTNPYDIESIKRQLLTAINDVSTGAPEARSRMEHLHVQVMEHDVHLWASSFLRSLEAKR</sequence>
<dbReference type="SUPFAM" id="SSF53756">
    <property type="entry name" value="UDP-Glycosyltransferase/glycogen phosphorylase"/>
    <property type="match status" value="1"/>
</dbReference>
<comment type="similarity">
    <text evidence="2">Belongs to the glycosyltransferase 20 family.</text>
</comment>
<evidence type="ECO:0000256" key="4">
    <source>
        <dbReference type="ARBA" id="ARBA00047452"/>
    </source>
</evidence>
<comment type="catalytic activity">
    <reaction evidence="1">
        <text>CDP-alpha-D-glucose + D-glucose 6-phosphate = alpha,alpha-trehalose 6-phosphate + CDP + H(+)</text>
        <dbReference type="Rhea" id="RHEA:53884"/>
        <dbReference type="ChEBI" id="CHEBI:15378"/>
        <dbReference type="ChEBI" id="CHEBI:58069"/>
        <dbReference type="ChEBI" id="CHEBI:58429"/>
        <dbReference type="ChEBI" id="CHEBI:61548"/>
        <dbReference type="ChEBI" id="CHEBI:137927"/>
    </reaction>
</comment>
<dbReference type="Gene3D" id="3.40.50.2000">
    <property type="entry name" value="Glycogen Phosphorylase B"/>
    <property type="match status" value="2"/>
</dbReference>
<dbReference type="Pfam" id="PF00982">
    <property type="entry name" value="Glyco_transf_20"/>
    <property type="match status" value="1"/>
</dbReference>
<protein>
    <recommendedName>
        <fullName evidence="3">alpha,alpha-trehalose-phosphate synthase (ADP-forming)</fullName>
        <ecNumber evidence="3">2.4.1.347</ecNumber>
    </recommendedName>
</protein>
<dbReference type="EMBL" id="CP059833">
    <property type="protein sequence ID" value="QMV84618.1"/>
    <property type="molecule type" value="Genomic_DNA"/>
</dbReference>
<dbReference type="GO" id="GO:0005992">
    <property type="term" value="P:trehalose biosynthetic process"/>
    <property type="evidence" value="ECO:0007669"/>
    <property type="project" value="InterPro"/>
</dbReference>
<evidence type="ECO:0000256" key="1">
    <source>
        <dbReference type="ARBA" id="ARBA00001525"/>
    </source>
</evidence>
<organism evidence="7 8">
    <name type="scientific">Corynebacterium hindlerae</name>
    <dbReference type="NCBI Taxonomy" id="699041"/>
    <lineage>
        <taxon>Bacteria</taxon>
        <taxon>Bacillati</taxon>
        <taxon>Actinomycetota</taxon>
        <taxon>Actinomycetes</taxon>
        <taxon>Mycobacteriales</taxon>
        <taxon>Corynebacteriaceae</taxon>
        <taxon>Corynebacterium</taxon>
    </lineage>
</organism>
<dbReference type="GO" id="GO:0005829">
    <property type="term" value="C:cytosol"/>
    <property type="evidence" value="ECO:0007669"/>
    <property type="project" value="TreeGrafter"/>
</dbReference>